<dbReference type="Proteomes" id="UP000299102">
    <property type="component" value="Unassembled WGS sequence"/>
</dbReference>
<dbReference type="EMBL" id="BGZK01000435">
    <property type="protein sequence ID" value="GBP43410.1"/>
    <property type="molecule type" value="Genomic_DNA"/>
</dbReference>
<proteinExistence type="predicted"/>
<evidence type="ECO:0000313" key="3">
    <source>
        <dbReference type="Proteomes" id="UP000299102"/>
    </source>
</evidence>
<protein>
    <submittedName>
        <fullName evidence="2">Uncharacterized protein</fullName>
    </submittedName>
</protein>
<accession>A0A4C1VXS4</accession>
<organism evidence="2 3">
    <name type="scientific">Eumeta variegata</name>
    <name type="common">Bagworm moth</name>
    <name type="synonym">Eumeta japonica</name>
    <dbReference type="NCBI Taxonomy" id="151549"/>
    <lineage>
        <taxon>Eukaryota</taxon>
        <taxon>Metazoa</taxon>
        <taxon>Ecdysozoa</taxon>
        <taxon>Arthropoda</taxon>
        <taxon>Hexapoda</taxon>
        <taxon>Insecta</taxon>
        <taxon>Pterygota</taxon>
        <taxon>Neoptera</taxon>
        <taxon>Endopterygota</taxon>
        <taxon>Lepidoptera</taxon>
        <taxon>Glossata</taxon>
        <taxon>Ditrysia</taxon>
        <taxon>Tineoidea</taxon>
        <taxon>Psychidae</taxon>
        <taxon>Oiketicinae</taxon>
        <taxon>Eumeta</taxon>
    </lineage>
</organism>
<gene>
    <name evidence="2" type="ORF">EVAR_33938_1</name>
</gene>
<comment type="caution">
    <text evidence="2">The sequence shown here is derived from an EMBL/GenBank/DDBJ whole genome shotgun (WGS) entry which is preliminary data.</text>
</comment>
<reference evidence="2 3" key="1">
    <citation type="journal article" date="2019" name="Commun. Biol.">
        <title>The bagworm genome reveals a unique fibroin gene that provides high tensile strength.</title>
        <authorList>
            <person name="Kono N."/>
            <person name="Nakamura H."/>
            <person name="Ohtoshi R."/>
            <person name="Tomita M."/>
            <person name="Numata K."/>
            <person name="Arakawa K."/>
        </authorList>
    </citation>
    <scope>NUCLEOTIDE SEQUENCE [LARGE SCALE GENOMIC DNA]</scope>
</reference>
<feature type="compositionally biased region" description="Basic and acidic residues" evidence="1">
    <location>
        <begin position="169"/>
        <end position="192"/>
    </location>
</feature>
<dbReference type="AlphaFoldDB" id="A0A4C1VXS4"/>
<evidence type="ECO:0000256" key="1">
    <source>
        <dbReference type="SAM" id="MobiDB-lite"/>
    </source>
</evidence>
<evidence type="ECO:0000313" key="2">
    <source>
        <dbReference type="EMBL" id="GBP43410.1"/>
    </source>
</evidence>
<sequence length="211" mass="23354">MRTRASPPLPGTFLNVVVGYSAARGIGDLLCRLTPALLMRYIQRREADGGQLNATTPANAKIVGTRWYTLLLILDNVELLYDWTESLYTEAVGAMAPRRQRAAAGRRLLALRARAGRGHLDPDDDVGGQNRYVLSQNLKNKRIGSWEIAFVFVNRNRPAICARVRRASRVHEESDSRNDAKHARKVAGELQRRTAKPPTPAGSVGKGAWKS</sequence>
<feature type="region of interest" description="Disordered" evidence="1">
    <location>
        <begin position="166"/>
        <end position="211"/>
    </location>
</feature>
<keyword evidence="3" id="KW-1185">Reference proteome</keyword>
<name>A0A4C1VXS4_EUMVA</name>